<dbReference type="EMBL" id="UGHR01000001">
    <property type="protein sequence ID" value="STQ89576.1"/>
    <property type="molecule type" value="Genomic_DNA"/>
</dbReference>
<reference evidence="2 4" key="2">
    <citation type="submission" date="2019-03" db="EMBL/GenBank/DDBJ databases">
        <title>Genomic Encyclopedia of Type Strains, Phase IV (KMG-IV): sequencing the most valuable type-strain genomes for metagenomic binning, comparative biology and taxonomic classification.</title>
        <authorList>
            <person name="Goeker M."/>
        </authorList>
    </citation>
    <scope>NUCLEOTIDE SEQUENCE [LARGE SCALE GENOMIC DNA]</scope>
    <source>
        <strain evidence="2 4">DSM 3764</strain>
    </source>
</reference>
<dbReference type="Proteomes" id="UP000295794">
    <property type="component" value="Unassembled WGS sequence"/>
</dbReference>
<evidence type="ECO:0000313" key="2">
    <source>
        <dbReference type="EMBL" id="TCU90549.1"/>
    </source>
</evidence>
<dbReference type="Proteomes" id="UP000255108">
    <property type="component" value="Unassembled WGS sequence"/>
</dbReference>
<proteinExistence type="predicted"/>
<evidence type="ECO:0000313" key="1">
    <source>
        <dbReference type="EMBL" id="STQ89576.1"/>
    </source>
</evidence>
<evidence type="ECO:0000313" key="4">
    <source>
        <dbReference type="Proteomes" id="UP000295794"/>
    </source>
</evidence>
<dbReference type="EMBL" id="SMBT01000001">
    <property type="protein sequence ID" value="TCU90549.1"/>
    <property type="molecule type" value="Genomic_DNA"/>
</dbReference>
<gene>
    <name evidence="2" type="ORF">EV682_101583</name>
    <name evidence="1" type="ORF">NCTC11159_00601</name>
</gene>
<reference evidence="1 3" key="1">
    <citation type="submission" date="2018-06" db="EMBL/GenBank/DDBJ databases">
        <authorList>
            <consortium name="Pathogen Informatics"/>
            <person name="Doyle S."/>
        </authorList>
    </citation>
    <scope>NUCLEOTIDE SEQUENCE [LARGE SCALE GENOMIC DNA]</scope>
    <source>
        <strain evidence="1 3">NCTC11159</strain>
    </source>
</reference>
<organism evidence="1 3">
    <name type="scientific">Iodobacter fluviatilis</name>
    <dbReference type="NCBI Taxonomy" id="537"/>
    <lineage>
        <taxon>Bacteria</taxon>
        <taxon>Pseudomonadati</taxon>
        <taxon>Pseudomonadota</taxon>
        <taxon>Betaproteobacteria</taxon>
        <taxon>Neisseriales</taxon>
        <taxon>Chitinibacteraceae</taxon>
        <taxon>Iodobacter</taxon>
    </lineage>
</organism>
<accession>A0A377Q2T0</accession>
<sequence>MPCLQKNNASIAFLTKKPHTVIQIFAALHRIKKLFYDFVNTRVYQEID</sequence>
<keyword evidence="4" id="KW-1185">Reference proteome</keyword>
<evidence type="ECO:0000313" key="3">
    <source>
        <dbReference type="Proteomes" id="UP000255108"/>
    </source>
</evidence>
<dbReference type="AlphaFoldDB" id="A0A377Q2T0"/>
<protein>
    <submittedName>
        <fullName evidence="1">Uncharacterized protein</fullName>
    </submittedName>
</protein>
<name>A0A377Q2T0_9NEIS</name>